<sequence>MTLGMMCRLPWICLYLISEICCQQLQQGLDVPQSYGYYGFRLRPPAPVSQVAKMPQVQAQMASMPVEMPLPQMTQSNPLGSFGISSMDVSGETTFNGGDAEGPSSGQKRYLVVTEPSGFQTRYVDKSFNRYVRGKRDVNQVAKMPPVSQVAKMHPVNQTPKMPPVSQVAKMPPVSQVAKMPPVSQVAKMPPVSQVAKMPPVSQVAKMPPVSQVAKMPPVSQVAKMPPVSQTPKMPPVNQTPKMPPVNQTPKMPPVSQVAKMPQVQYHSSGQERSLVITDSSGFQATYVDKS</sequence>
<dbReference type="PANTHER" id="PTHR34231:SF6">
    <property type="entry name" value="AGAP006868-PA"/>
    <property type="match status" value="1"/>
</dbReference>
<evidence type="ECO:0000256" key="1">
    <source>
        <dbReference type="SAM" id="SignalP"/>
    </source>
</evidence>
<organism evidence="2 3">
    <name type="scientific">Clupea harengus</name>
    <name type="common">Atlantic herring</name>
    <dbReference type="NCBI Taxonomy" id="7950"/>
    <lineage>
        <taxon>Eukaryota</taxon>
        <taxon>Metazoa</taxon>
        <taxon>Chordata</taxon>
        <taxon>Craniata</taxon>
        <taxon>Vertebrata</taxon>
        <taxon>Euteleostomi</taxon>
        <taxon>Actinopterygii</taxon>
        <taxon>Neopterygii</taxon>
        <taxon>Teleostei</taxon>
        <taxon>Clupei</taxon>
        <taxon>Clupeiformes</taxon>
        <taxon>Clupeoidei</taxon>
        <taxon>Clupeidae</taxon>
        <taxon>Clupea</taxon>
    </lineage>
</organism>
<dbReference type="GeneID" id="105893157"/>
<accession>A0A6P8GGY1</accession>
<name>A0A6P8GGY1_CLUHA</name>
<evidence type="ECO:0000313" key="2">
    <source>
        <dbReference type="Proteomes" id="UP000515152"/>
    </source>
</evidence>
<dbReference type="Proteomes" id="UP000515152">
    <property type="component" value="Chromosome 14"/>
</dbReference>
<gene>
    <name evidence="3" type="primary">LOC105893157</name>
</gene>
<dbReference type="KEGG" id="char:105893157"/>
<protein>
    <submittedName>
        <fullName evidence="3">RNA-binding protein 12-like isoform X1</fullName>
    </submittedName>
</protein>
<feature type="signal peptide" evidence="1">
    <location>
        <begin position="1"/>
        <end position="22"/>
    </location>
</feature>
<dbReference type="PANTHER" id="PTHR34231">
    <property type="entry name" value="EXS-RELATED PROTEIN"/>
    <property type="match status" value="1"/>
</dbReference>
<keyword evidence="1" id="KW-0732">Signal</keyword>
<evidence type="ECO:0000313" key="3">
    <source>
        <dbReference type="RefSeq" id="XP_031436576.1"/>
    </source>
</evidence>
<dbReference type="OrthoDB" id="10591052at2759"/>
<proteinExistence type="predicted"/>
<dbReference type="RefSeq" id="XP_031436576.1">
    <property type="nucleotide sequence ID" value="XM_031580716.1"/>
</dbReference>
<keyword evidence="2" id="KW-1185">Reference proteome</keyword>
<reference evidence="3" key="1">
    <citation type="submission" date="2025-08" db="UniProtKB">
        <authorList>
            <consortium name="RefSeq"/>
        </authorList>
    </citation>
    <scope>IDENTIFICATION</scope>
</reference>
<feature type="chain" id="PRO_5027789604" evidence="1">
    <location>
        <begin position="23"/>
        <end position="291"/>
    </location>
</feature>
<dbReference type="AlphaFoldDB" id="A0A6P8GGY1"/>